<dbReference type="RefSeq" id="WP_007320004.1">
    <property type="nucleotide sequence ID" value="NZ_BAEH01000124.1"/>
</dbReference>
<dbReference type="InterPro" id="IPR051397">
    <property type="entry name" value="Zn-ADH-like_protein"/>
</dbReference>
<dbReference type="Proteomes" id="UP000035034">
    <property type="component" value="Unassembled WGS sequence"/>
</dbReference>
<dbReference type="eggNOG" id="COG0604">
    <property type="taxonomic scope" value="Bacteria"/>
</dbReference>
<dbReference type="STRING" id="1077974.GOEFS_124_00010"/>
<dbReference type="InterPro" id="IPR036291">
    <property type="entry name" value="NAD(P)-bd_dom_sf"/>
</dbReference>
<comment type="caution">
    <text evidence="2">The sequence shown here is derived from an EMBL/GenBank/DDBJ whole genome shotgun (WGS) entry which is preliminary data.</text>
</comment>
<dbReference type="InterPro" id="IPR011032">
    <property type="entry name" value="GroES-like_sf"/>
</dbReference>
<name>H0R6G8_9ACTN</name>
<protein>
    <submittedName>
        <fullName evidence="2">Putative oxidoreductase</fullName>
    </submittedName>
</protein>
<dbReference type="EMBL" id="BAEH01000124">
    <property type="protein sequence ID" value="GAB20669.1"/>
    <property type="molecule type" value="Genomic_DNA"/>
</dbReference>
<reference evidence="2 3" key="1">
    <citation type="submission" date="2011-12" db="EMBL/GenBank/DDBJ databases">
        <title>Whole genome shotgun sequence of Gordonia effusa NBRC 100432.</title>
        <authorList>
            <person name="Yoshida I."/>
            <person name="Takarada H."/>
            <person name="Hosoyama A."/>
            <person name="Tsuchikane K."/>
            <person name="Katsumata H."/>
            <person name="Yamazaki S."/>
            <person name="Fujita N."/>
        </authorList>
    </citation>
    <scope>NUCLEOTIDE SEQUENCE [LARGE SCALE GENOMIC DNA]</scope>
    <source>
        <strain evidence="2 3">NBRC 100432</strain>
    </source>
</reference>
<evidence type="ECO:0000259" key="1">
    <source>
        <dbReference type="Pfam" id="PF08240"/>
    </source>
</evidence>
<feature type="non-terminal residue" evidence="2">
    <location>
        <position position="230"/>
    </location>
</feature>
<sequence>MTVPADFPALIATENDGAIDLSPGTLTPSDLPDADVTIAVEYSGVNYKDALAITPRGGVVRNYPIVPGIDIAGTVVESTDPAFTAGDTVVAHGGPIGTDAHGGYAAFARVPAGQVVKLDVLTTREAAAIGTAGFTSAMSVAALLDHGLTPDDGPVVVTGASGGVGSVAIDLLAALGFDVYASTGKSDSATLLTDLGASTVIGRLPEDPEAKPRPLGKSKWAAAVDCVGGA</sequence>
<dbReference type="GO" id="GO:0043957">
    <property type="term" value="F:acryloyl-CoA reductase (NADPH) activity"/>
    <property type="evidence" value="ECO:0007669"/>
    <property type="project" value="TreeGrafter"/>
</dbReference>
<dbReference type="PANTHER" id="PTHR43677:SF1">
    <property type="entry name" value="ACRYLYL-COA REDUCTASE ACUI-RELATED"/>
    <property type="match status" value="1"/>
</dbReference>
<dbReference type="Pfam" id="PF08240">
    <property type="entry name" value="ADH_N"/>
    <property type="match status" value="1"/>
</dbReference>
<dbReference type="PANTHER" id="PTHR43677">
    <property type="entry name" value="SHORT-CHAIN DEHYDROGENASE/REDUCTASE"/>
    <property type="match status" value="1"/>
</dbReference>
<accession>H0R6G8</accession>
<keyword evidence="3" id="KW-1185">Reference proteome</keyword>
<feature type="domain" description="Alcohol dehydrogenase-like N-terminal" evidence="1">
    <location>
        <begin position="34"/>
        <end position="118"/>
    </location>
</feature>
<dbReference type="AlphaFoldDB" id="H0R6G8"/>
<evidence type="ECO:0000313" key="2">
    <source>
        <dbReference type="EMBL" id="GAB20669.1"/>
    </source>
</evidence>
<dbReference type="OrthoDB" id="9782155at2"/>
<proteinExistence type="predicted"/>
<dbReference type="InterPro" id="IPR013154">
    <property type="entry name" value="ADH-like_N"/>
</dbReference>
<dbReference type="Gene3D" id="3.90.180.10">
    <property type="entry name" value="Medium-chain alcohol dehydrogenases, catalytic domain"/>
    <property type="match status" value="1"/>
</dbReference>
<organism evidence="2 3">
    <name type="scientific">Gordonia effusa NBRC 100432</name>
    <dbReference type="NCBI Taxonomy" id="1077974"/>
    <lineage>
        <taxon>Bacteria</taxon>
        <taxon>Bacillati</taxon>
        <taxon>Actinomycetota</taxon>
        <taxon>Actinomycetes</taxon>
        <taxon>Mycobacteriales</taxon>
        <taxon>Gordoniaceae</taxon>
        <taxon>Gordonia</taxon>
    </lineage>
</organism>
<dbReference type="SUPFAM" id="SSF50129">
    <property type="entry name" value="GroES-like"/>
    <property type="match status" value="1"/>
</dbReference>
<evidence type="ECO:0000313" key="3">
    <source>
        <dbReference type="Proteomes" id="UP000035034"/>
    </source>
</evidence>
<dbReference type="Gene3D" id="3.40.50.720">
    <property type="entry name" value="NAD(P)-binding Rossmann-like Domain"/>
    <property type="match status" value="1"/>
</dbReference>
<gene>
    <name evidence="2" type="ORF">GOEFS_124_00010</name>
</gene>
<dbReference type="SUPFAM" id="SSF51735">
    <property type="entry name" value="NAD(P)-binding Rossmann-fold domains"/>
    <property type="match status" value="1"/>
</dbReference>